<dbReference type="Gene3D" id="1.25.40.10">
    <property type="entry name" value="Tetratricopeptide repeat domain"/>
    <property type="match status" value="1"/>
</dbReference>
<accession>A0A164XEA7</accession>
<feature type="non-terminal residue" evidence="2">
    <location>
        <position position="280"/>
    </location>
</feature>
<dbReference type="SUPFAM" id="SSF48452">
    <property type="entry name" value="TPR-like"/>
    <property type="match status" value="1"/>
</dbReference>
<dbReference type="InterPro" id="IPR019734">
    <property type="entry name" value="TPR_rpt"/>
</dbReference>
<name>A0A164XEA7_9AGAM</name>
<feature type="compositionally biased region" description="Basic and acidic residues" evidence="1">
    <location>
        <begin position="26"/>
        <end position="37"/>
    </location>
</feature>
<dbReference type="InterPro" id="IPR011990">
    <property type="entry name" value="TPR-like_helical_dom_sf"/>
</dbReference>
<dbReference type="PANTHER" id="PTHR46014:SF1">
    <property type="entry name" value="TETRATRICOPEPTIDE REPEAT PROTEIN 1"/>
    <property type="match status" value="1"/>
</dbReference>
<keyword evidence="3" id="KW-1185">Reference proteome</keyword>
<gene>
    <name evidence="2" type="ORF">SISNIDRAFT_451534</name>
</gene>
<dbReference type="STRING" id="1314777.A0A164XEA7"/>
<evidence type="ECO:0000256" key="1">
    <source>
        <dbReference type="SAM" id="MobiDB-lite"/>
    </source>
</evidence>
<proteinExistence type="predicted"/>
<evidence type="ECO:0008006" key="4">
    <source>
        <dbReference type="Google" id="ProtNLM"/>
    </source>
</evidence>
<evidence type="ECO:0000313" key="3">
    <source>
        <dbReference type="Proteomes" id="UP000076722"/>
    </source>
</evidence>
<dbReference type="OrthoDB" id="1872379at2759"/>
<sequence>MSHSDASDSSSEDEDFQSAHSDYSNDEDKAIEKDHEGNAVQTTKVLSDEEIRVCLRDSAELKEEGTIHFLASEWDQALQKYRSALGRLPKRPRSKAPVDLPPDDTAGQEVIEGKGKQRASPTPENLEPLSELELECRKARSILNGNIGACYVKLEKLEDAVKSCTEALADDPSYIKALYRRATSNDALGTWSSLTSAQEGELYYTRLQEILEPSDSRLPQIKRALRGIEPRCKAAQKKETDEMMGKLKDLGNSFLGNFGLSTNNFKFEPNGQGGYSMNFV</sequence>
<feature type="region of interest" description="Disordered" evidence="1">
    <location>
        <begin position="85"/>
        <end position="127"/>
    </location>
</feature>
<protein>
    <recommendedName>
        <fullName evidence="4">TPR-like protein</fullName>
    </recommendedName>
</protein>
<dbReference type="PANTHER" id="PTHR46014">
    <property type="entry name" value="TETRATRICOPEPTIDE REPEAT PROTEIN 1"/>
    <property type="match status" value="1"/>
</dbReference>
<evidence type="ECO:0000313" key="2">
    <source>
        <dbReference type="EMBL" id="KZS95890.1"/>
    </source>
</evidence>
<feature type="region of interest" description="Disordered" evidence="1">
    <location>
        <begin position="1"/>
        <end position="46"/>
    </location>
</feature>
<dbReference type="Proteomes" id="UP000076722">
    <property type="component" value="Unassembled WGS sequence"/>
</dbReference>
<organism evidence="2 3">
    <name type="scientific">Sistotremastrum niveocremeum HHB9708</name>
    <dbReference type="NCBI Taxonomy" id="1314777"/>
    <lineage>
        <taxon>Eukaryota</taxon>
        <taxon>Fungi</taxon>
        <taxon>Dikarya</taxon>
        <taxon>Basidiomycota</taxon>
        <taxon>Agaricomycotina</taxon>
        <taxon>Agaricomycetes</taxon>
        <taxon>Sistotremastrales</taxon>
        <taxon>Sistotremastraceae</taxon>
        <taxon>Sertulicium</taxon>
        <taxon>Sertulicium niveocremeum</taxon>
    </lineage>
</organism>
<dbReference type="EMBL" id="KV419400">
    <property type="protein sequence ID" value="KZS95890.1"/>
    <property type="molecule type" value="Genomic_DNA"/>
</dbReference>
<dbReference type="InterPro" id="IPR052769">
    <property type="entry name" value="TPR_domain_protein"/>
</dbReference>
<dbReference type="AlphaFoldDB" id="A0A164XEA7"/>
<reference evidence="2 3" key="1">
    <citation type="journal article" date="2016" name="Mol. Biol. Evol.">
        <title>Comparative Genomics of Early-Diverging Mushroom-Forming Fungi Provides Insights into the Origins of Lignocellulose Decay Capabilities.</title>
        <authorList>
            <person name="Nagy L.G."/>
            <person name="Riley R."/>
            <person name="Tritt A."/>
            <person name="Adam C."/>
            <person name="Daum C."/>
            <person name="Floudas D."/>
            <person name="Sun H."/>
            <person name="Yadav J.S."/>
            <person name="Pangilinan J."/>
            <person name="Larsson K.H."/>
            <person name="Matsuura K."/>
            <person name="Barry K."/>
            <person name="Labutti K."/>
            <person name="Kuo R."/>
            <person name="Ohm R.A."/>
            <person name="Bhattacharya S.S."/>
            <person name="Shirouzu T."/>
            <person name="Yoshinaga Y."/>
            <person name="Martin F.M."/>
            <person name="Grigoriev I.V."/>
            <person name="Hibbett D.S."/>
        </authorList>
    </citation>
    <scope>NUCLEOTIDE SEQUENCE [LARGE SCALE GENOMIC DNA]</scope>
    <source>
        <strain evidence="2 3">HHB9708</strain>
    </source>
</reference>
<dbReference type="SMART" id="SM00028">
    <property type="entry name" value="TPR"/>
    <property type="match status" value="2"/>
</dbReference>